<dbReference type="GO" id="GO:0004721">
    <property type="term" value="F:phosphoprotein phosphatase activity"/>
    <property type="evidence" value="ECO:0007669"/>
    <property type="project" value="UniProtKB-KW"/>
</dbReference>
<dbReference type="Pfam" id="PF00782">
    <property type="entry name" value="DSPc"/>
    <property type="match status" value="1"/>
</dbReference>
<dbReference type="InterPro" id="IPR020422">
    <property type="entry name" value="TYR_PHOSPHATASE_DUAL_dom"/>
</dbReference>
<dbReference type="InterPro" id="IPR016130">
    <property type="entry name" value="Tyr_Pase_AS"/>
</dbReference>
<dbReference type="PANTHER" id="PTHR10367">
    <property type="entry name" value="MRNA-CAPPING ENZYME"/>
    <property type="match status" value="1"/>
</dbReference>
<dbReference type="PANTHER" id="PTHR10367:SF9">
    <property type="entry name" value="DUAL-SPECIFICITY PHOSPHATASE 11 (RNA_RNP COMPLEX 1-INTERACTING)"/>
    <property type="match status" value="1"/>
</dbReference>
<dbReference type="PROSITE" id="PS50056">
    <property type="entry name" value="TYR_PHOSPHATASE_2"/>
    <property type="match status" value="1"/>
</dbReference>
<dbReference type="InterPro" id="IPR029021">
    <property type="entry name" value="Prot-tyrosine_phosphatase-like"/>
</dbReference>
<evidence type="ECO:0000256" key="1">
    <source>
        <dbReference type="ARBA" id="ARBA00022801"/>
    </source>
</evidence>
<reference evidence="6" key="1">
    <citation type="submission" date="2021-10" db="EMBL/GenBank/DDBJ databases">
        <title>Tropical sea cucumber genome reveals ecological adaptation and Cuvierian tubules defense mechanism.</title>
        <authorList>
            <person name="Chen T."/>
        </authorList>
    </citation>
    <scope>NUCLEOTIDE SEQUENCE</scope>
    <source>
        <strain evidence="6">Nanhai2018</strain>
        <tissue evidence="6">Muscle</tissue>
    </source>
</reference>
<comment type="caution">
    <text evidence="6">The sequence shown here is derived from an EMBL/GenBank/DDBJ whole genome shotgun (WGS) entry which is preliminary data.</text>
</comment>
<dbReference type="Gene3D" id="3.90.190.10">
    <property type="entry name" value="Protein tyrosine phosphatase superfamily"/>
    <property type="match status" value="1"/>
</dbReference>
<dbReference type="Proteomes" id="UP001152320">
    <property type="component" value="Chromosome 17"/>
</dbReference>
<feature type="domain" description="Tyrosine specific protein phosphatases" evidence="5">
    <location>
        <begin position="111"/>
        <end position="179"/>
    </location>
</feature>
<feature type="compositionally biased region" description="Polar residues" evidence="3">
    <location>
        <begin position="327"/>
        <end position="337"/>
    </location>
</feature>
<sequence>MGKKSRTKIPERWTEYRAMGEVIPGTQFIAFKVPLKPEYFDRLEGSFDSSIERFTTEDLLRKLKGKLFNVIDLSYKGVGLFYDPQDLESCGIKYEKLYTAGHVVPSNDIVKRFTSIVENALMNKPKDKLIGVHCTHGVNRTGYMITRYMVENLNFTAEDAQKAFEKGRGYAMERKNYIESLQQIEKSLKGEKLGHGTPNETQETDEYSIPSRGRTDHQYRPDSYFNDVEYQERYYDYYEGQRYSNECSHFSRTRPPLFNNDQRIDFSDMHWQKFPSASSFNPHTGYDDYADSDFYGRDSRYRPYERHRSNRSMYSSNHRSKYHWSKTDSTNSRPSTQYRERNFRRRNPKGSHIHFN</sequence>
<dbReference type="AlphaFoldDB" id="A0A9Q1BGZ1"/>
<dbReference type="SUPFAM" id="SSF52799">
    <property type="entry name" value="(Phosphotyrosine protein) phosphatases II"/>
    <property type="match status" value="1"/>
</dbReference>
<feature type="domain" description="Tyrosine-protein phosphatase" evidence="4">
    <location>
        <begin position="31"/>
        <end position="190"/>
    </location>
</feature>
<evidence type="ECO:0000313" key="6">
    <source>
        <dbReference type="EMBL" id="KAJ8025413.1"/>
    </source>
</evidence>
<accession>A0A9Q1BGZ1</accession>
<protein>
    <submittedName>
        <fullName evidence="6">RNA/RNP complex-1-interacting phosphatase</fullName>
    </submittedName>
</protein>
<gene>
    <name evidence="6" type="ORF">HOLleu_32960</name>
</gene>
<evidence type="ECO:0000256" key="3">
    <source>
        <dbReference type="SAM" id="MobiDB-lite"/>
    </source>
</evidence>
<dbReference type="PROSITE" id="PS00383">
    <property type="entry name" value="TYR_PHOSPHATASE_1"/>
    <property type="match status" value="1"/>
</dbReference>
<organism evidence="6 7">
    <name type="scientific">Holothuria leucospilota</name>
    <name type="common">Black long sea cucumber</name>
    <name type="synonym">Mertensiothuria leucospilota</name>
    <dbReference type="NCBI Taxonomy" id="206669"/>
    <lineage>
        <taxon>Eukaryota</taxon>
        <taxon>Metazoa</taxon>
        <taxon>Echinodermata</taxon>
        <taxon>Eleutherozoa</taxon>
        <taxon>Echinozoa</taxon>
        <taxon>Holothuroidea</taxon>
        <taxon>Aspidochirotacea</taxon>
        <taxon>Aspidochirotida</taxon>
        <taxon>Holothuriidae</taxon>
        <taxon>Holothuria</taxon>
    </lineage>
</organism>
<feature type="region of interest" description="Disordered" evidence="3">
    <location>
        <begin position="306"/>
        <end position="356"/>
    </location>
</feature>
<proteinExistence type="predicted"/>
<keyword evidence="2" id="KW-0904">Protein phosphatase</keyword>
<feature type="compositionally biased region" description="Basic residues" evidence="3">
    <location>
        <begin position="342"/>
        <end position="356"/>
    </location>
</feature>
<dbReference type="PROSITE" id="PS50054">
    <property type="entry name" value="TYR_PHOSPHATASE_DUAL"/>
    <property type="match status" value="1"/>
</dbReference>
<feature type="region of interest" description="Disordered" evidence="3">
    <location>
        <begin position="189"/>
        <end position="221"/>
    </location>
</feature>
<keyword evidence="7" id="KW-1185">Reference proteome</keyword>
<dbReference type="InterPro" id="IPR000387">
    <property type="entry name" value="Tyr_Pase_dom"/>
</dbReference>
<evidence type="ECO:0000313" key="7">
    <source>
        <dbReference type="Proteomes" id="UP001152320"/>
    </source>
</evidence>
<dbReference type="InterPro" id="IPR000340">
    <property type="entry name" value="Dual-sp_phosphatase_cat-dom"/>
</dbReference>
<dbReference type="OrthoDB" id="200924at2759"/>
<name>A0A9Q1BGZ1_HOLLE</name>
<dbReference type="EMBL" id="JAIZAY010000017">
    <property type="protein sequence ID" value="KAJ8025413.1"/>
    <property type="molecule type" value="Genomic_DNA"/>
</dbReference>
<keyword evidence="1" id="KW-0378">Hydrolase</keyword>
<dbReference type="InterPro" id="IPR051029">
    <property type="entry name" value="mRNA_Capping_Enz/RNA_Phosphat"/>
</dbReference>
<evidence type="ECO:0000259" key="5">
    <source>
        <dbReference type="PROSITE" id="PS50056"/>
    </source>
</evidence>
<evidence type="ECO:0000256" key="2">
    <source>
        <dbReference type="ARBA" id="ARBA00022912"/>
    </source>
</evidence>
<evidence type="ECO:0000259" key="4">
    <source>
        <dbReference type="PROSITE" id="PS50054"/>
    </source>
</evidence>
<dbReference type="GO" id="GO:0004651">
    <property type="term" value="F:polynucleotide 5'-phosphatase activity"/>
    <property type="evidence" value="ECO:0007669"/>
    <property type="project" value="TreeGrafter"/>
</dbReference>